<name>A0ABY5QZF1_9HYPH</name>
<dbReference type="EMBL" id="CP062229">
    <property type="protein sequence ID" value="UVC15554.1"/>
    <property type="molecule type" value="Genomic_DNA"/>
</dbReference>
<accession>A0ABY5QZF1</accession>
<protein>
    <submittedName>
        <fullName evidence="1">Uncharacterized protein</fullName>
    </submittedName>
</protein>
<proteinExistence type="predicted"/>
<dbReference type="Proteomes" id="UP001058098">
    <property type="component" value="Chromosome"/>
</dbReference>
<evidence type="ECO:0000313" key="2">
    <source>
        <dbReference type="Proteomes" id="UP001058098"/>
    </source>
</evidence>
<organism evidence="1 2">
    <name type="scientific">Mesorhizobium onobrychidis</name>
    <dbReference type="NCBI Taxonomy" id="2775404"/>
    <lineage>
        <taxon>Bacteria</taxon>
        <taxon>Pseudomonadati</taxon>
        <taxon>Pseudomonadota</taxon>
        <taxon>Alphaproteobacteria</taxon>
        <taxon>Hyphomicrobiales</taxon>
        <taxon>Phyllobacteriaceae</taxon>
        <taxon>Mesorhizobium</taxon>
    </lineage>
</organism>
<keyword evidence="2" id="KW-1185">Reference proteome</keyword>
<dbReference type="RefSeq" id="WP_258124085.1">
    <property type="nucleotide sequence ID" value="NZ_CP062229.1"/>
</dbReference>
<gene>
    <name evidence="1" type="ORF">IHQ72_34960</name>
</gene>
<reference evidence="1" key="1">
    <citation type="submission" date="2020-09" db="EMBL/GenBank/DDBJ databases">
        <title>Rhizobia associated with sainfoin plants.</title>
        <authorList>
            <person name="Asharfi S."/>
            <person name="Kuzmanovic N."/>
            <person name="Bunk B."/>
            <person name="Sproeer C."/>
            <person name="Becker M."/>
            <person name="Thuenen T."/>
        </authorList>
    </citation>
    <scope>NUCLEOTIDE SEQUENCE</scope>
    <source>
        <strain evidence="1">OM4</strain>
    </source>
</reference>
<evidence type="ECO:0000313" key="1">
    <source>
        <dbReference type="EMBL" id="UVC15554.1"/>
    </source>
</evidence>
<sequence>MAEPFLNHLGWQAQAAIGNAIDAAPFSDPGEAYFATGNAAGLQHVGR</sequence>